<dbReference type="SUPFAM" id="SSF89392">
    <property type="entry name" value="Prokaryotic lipoproteins and lipoprotein localization factors"/>
    <property type="match status" value="1"/>
</dbReference>
<protein>
    <recommendedName>
        <fullName evidence="5">Lipoprotein</fullName>
    </recommendedName>
</protein>
<reference evidence="3" key="2">
    <citation type="submission" date="2020-09" db="EMBL/GenBank/DDBJ databases">
        <authorList>
            <person name="Sun Q."/>
            <person name="Ohkuma M."/>
        </authorList>
    </citation>
    <scope>NUCLEOTIDE SEQUENCE</scope>
    <source>
        <strain evidence="3">JCM 4059</strain>
    </source>
</reference>
<feature type="compositionally biased region" description="Basic and acidic residues" evidence="1">
    <location>
        <begin position="279"/>
        <end position="288"/>
    </location>
</feature>
<dbReference type="EMBL" id="BNBD01000008">
    <property type="protein sequence ID" value="GHF54718.1"/>
    <property type="molecule type" value="Genomic_DNA"/>
</dbReference>
<sequence>MKAIRKTALAATGLVLALGLTACGGGDGKASGSGSGNSSSKGGERKAVDDSADKALKAADPVTALKAAAVKGAQQNTYRTKGKRKTKDGEFTSEGVFQVKPHAADMKDFGARTEDTPDGVNHIISVNGVMYGNTVAVPGKKWWSFELGKDKEKEVSEPFVRMSAALSTTRDVKNTGVETVGGRRAAHFQGTVVVSELSAYKGDAMKETDRDFYAKDLKTEGLEQIRLDVWVDKDGLVLKTEESGRSNKGEYRTSEEYSGFGEPVSVQAPPAADTAGLKESMEALAKKK</sequence>
<evidence type="ECO:0000313" key="4">
    <source>
        <dbReference type="Proteomes" id="UP000638313"/>
    </source>
</evidence>
<evidence type="ECO:0008006" key="5">
    <source>
        <dbReference type="Google" id="ProtNLM"/>
    </source>
</evidence>
<feature type="compositionally biased region" description="Gly residues" evidence="1">
    <location>
        <begin position="26"/>
        <end position="35"/>
    </location>
</feature>
<dbReference type="Proteomes" id="UP000638313">
    <property type="component" value="Unassembled WGS sequence"/>
</dbReference>
<reference evidence="3" key="1">
    <citation type="journal article" date="2014" name="Int. J. Syst. Evol. Microbiol.">
        <title>Complete genome sequence of Corynebacterium casei LMG S-19264T (=DSM 44701T), isolated from a smear-ripened cheese.</title>
        <authorList>
            <consortium name="US DOE Joint Genome Institute (JGI-PGF)"/>
            <person name="Walter F."/>
            <person name="Albersmeier A."/>
            <person name="Kalinowski J."/>
            <person name="Ruckert C."/>
        </authorList>
    </citation>
    <scope>NUCLEOTIDE SEQUENCE</scope>
    <source>
        <strain evidence="3">JCM 4059</strain>
    </source>
</reference>
<feature type="signal peptide" evidence="2">
    <location>
        <begin position="1"/>
        <end position="22"/>
    </location>
</feature>
<dbReference type="RefSeq" id="WP_190131014.1">
    <property type="nucleotide sequence ID" value="NZ_BNBD01000008.1"/>
</dbReference>
<accession>A0A919B5B8</accession>
<keyword evidence="4" id="KW-1185">Reference proteome</keyword>
<feature type="compositionally biased region" description="Basic and acidic residues" evidence="1">
    <location>
        <begin position="42"/>
        <end position="54"/>
    </location>
</feature>
<name>A0A919B5B8_9ACTN</name>
<feature type="compositionally biased region" description="Basic and acidic residues" evidence="1">
    <location>
        <begin position="241"/>
        <end position="255"/>
    </location>
</feature>
<comment type="caution">
    <text evidence="3">The sequence shown here is derived from an EMBL/GenBank/DDBJ whole genome shotgun (WGS) entry which is preliminary data.</text>
</comment>
<organism evidence="3 4">
    <name type="scientific">Streptomyces mashuensis</name>
    <dbReference type="NCBI Taxonomy" id="33904"/>
    <lineage>
        <taxon>Bacteria</taxon>
        <taxon>Bacillati</taxon>
        <taxon>Actinomycetota</taxon>
        <taxon>Actinomycetes</taxon>
        <taxon>Kitasatosporales</taxon>
        <taxon>Streptomycetaceae</taxon>
        <taxon>Streptomyces</taxon>
    </lineage>
</organism>
<feature type="region of interest" description="Disordered" evidence="1">
    <location>
        <begin position="26"/>
        <end position="54"/>
    </location>
</feature>
<gene>
    <name evidence="3" type="ORF">GCM10010218_39990</name>
</gene>
<evidence type="ECO:0000256" key="2">
    <source>
        <dbReference type="SAM" id="SignalP"/>
    </source>
</evidence>
<evidence type="ECO:0000256" key="1">
    <source>
        <dbReference type="SAM" id="MobiDB-lite"/>
    </source>
</evidence>
<proteinExistence type="predicted"/>
<feature type="region of interest" description="Disordered" evidence="1">
    <location>
        <begin position="241"/>
        <end position="288"/>
    </location>
</feature>
<dbReference type="Gene3D" id="2.50.20.20">
    <property type="match status" value="1"/>
</dbReference>
<keyword evidence="2" id="KW-0732">Signal</keyword>
<evidence type="ECO:0000313" key="3">
    <source>
        <dbReference type="EMBL" id="GHF54718.1"/>
    </source>
</evidence>
<dbReference type="InterPro" id="IPR029046">
    <property type="entry name" value="LolA/LolB/LppX"/>
</dbReference>
<dbReference type="AlphaFoldDB" id="A0A919B5B8"/>
<feature type="chain" id="PRO_5038526235" description="Lipoprotein" evidence="2">
    <location>
        <begin position="23"/>
        <end position="288"/>
    </location>
</feature>
<dbReference type="PROSITE" id="PS51257">
    <property type="entry name" value="PROKAR_LIPOPROTEIN"/>
    <property type="match status" value="1"/>
</dbReference>